<evidence type="ECO:0000313" key="2">
    <source>
        <dbReference type="EMBL" id="KAK6590769.1"/>
    </source>
</evidence>
<organism evidence="2 3">
    <name type="scientific">Cryptosporidium xiaoi</name>
    <dbReference type="NCBI Taxonomy" id="659607"/>
    <lineage>
        <taxon>Eukaryota</taxon>
        <taxon>Sar</taxon>
        <taxon>Alveolata</taxon>
        <taxon>Apicomplexa</taxon>
        <taxon>Conoidasida</taxon>
        <taxon>Coccidia</taxon>
        <taxon>Eucoccidiorida</taxon>
        <taxon>Eimeriorina</taxon>
        <taxon>Cryptosporidiidae</taxon>
        <taxon>Cryptosporidium</taxon>
    </lineage>
</organism>
<dbReference type="Proteomes" id="UP001311799">
    <property type="component" value="Unassembled WGS sequence"/>
</dbReference>
<name>A0AAV9Y2H6_9CRYT</name>
<keyword evidence="1" id="KW-0812">Transmembrane</keyword>
<dbReference type="AlphaFoldDB" id="A0AAV9Y2H6"/>
<gene>
    <name evidence="2" type="ORF">RS030_132048</name>
</gene>
<reference evidence="2 3" key="1">
    <citation type="submission" date="2023-10" db="EMBL/GenBank/DDBJ databases">
        <title>Comparative genomics analysis reveals potential genetic determinants of host preference in Cryptosporidium xiaoi.</title>
        <authorList>
            <person name="Xiao L."/>
            <person name="Li J."/>
        </authorList>
    </citation>
    <scope>NUCLEOTIDE SEQUENCE [LARGE SCALE GENOMIC DNA]</scope>
    <source>
        <strain evidence="2 3">52996</strain>
    </source>
</reference>
<keyword evidence="3" id="KW-1185">Reference proteome</keyword>
<feature type="transmembrane region" description="Helical" evidence="1">
    <location>
        <begin position="260"/>
        <end position="278"/>
    </location>
</feature>
<accession>A0AAV9Y2H6</accession>
<comment type="caution">
    <text evidence="2">The sequence shown here is derived from an EMBL/GenBank/DDBJ whole genome shotgun (WGS) entry which is preliminary data.</text>
</comment>
<feature type="transmembrane region" description="Helical" evidence="1">
    <location>
        <begin position="166"/>
        <end position="191"/>
    </location>
</feature>
<proteinExistence type="predicted"/>
<keyword evidence="1" id="KW-1133">Transmembrane helix</keyword>
<evidence type="ECO:0000256" key="1">
    <source>
        <dbReference type="SAM" id="Phobius"/>
    </source>
</evidence>
<sequence>MEQNSIVPYYNVRNYPEYEQLARYNGQNKNELDLYNRSYMKNKGSKTAPYEIPGCPVFSAFVATVVGVLWLFFALTLPAYHYARVVFPIDNYVDLNFGLWTIHVSSNCDSFVSFDANKKICRFIVSHLDNLSLSDATNFVCSLEAGTLQLLNLGCNEFHLLRQGSAVIIIMFVLTIILLFFASIFLLSFWFCYRTRRARQSIFMLHFIAALSCVLGLVGYLLVGGLTVQPFRDSSMFGIGSGIFARLFFVDISRTFDLSTGFAFAAFGMIWVILLPLWSVCAIPSDICVDSIEPIEDSNLEEDELKKLLNYSSNCYNTDNYYNGDVPEYNNNQYHYNQSLYNRQYPQVSVYPQNPYYQYYRGY</sequence>
<feature type="transmembrane region" description="Helical" evidence="1">
    <location>
        <begin position="203"/>
        <end position="223"/>
    </location>
</feature>
<keyword evidence="1" id="KW-0472">Membrane</keyword>
<evidence type="ECO:0000313" key="3">
    <source>
        <dbReference type="Proteomes" id="UP001311799"/>
    </source>
</evidence>
<protein>
    <submittedName>
        <fullName evidence="2">Uncharacterized protein</fullName>
    </submittedName>
</protein>
<dbReference type="EMBL" id="JAWDEY010000004">
    <property type="protein sequence ID" value="KAK6590769.1"/>
    <property type="molecule type" value="Genomic_DNA"/>
</dbReference>
<feature type="transmembrane region" description="Helical" evidence="1">
    <location>
        <begin position="50"/>
        <end position="73"/>
    </location>
</feature>